<evidence type="ECO:0000256" key="9">
    <source>
        <dbReference type="RuleBase" id="RU003357"/>
    </source>
</evidence>
<dbReference type="OrthoDB" id="5332150at2"/>
<keyword evidence="4 8" id="KW-0812">Transmembrane</keyword>
<evidence type="ECO:0000256" key="4">
    <source>
        <dbReference type="ARBA" id="ARBA00022692"/>
    </source>
</evidence>
<dbReference type="InterPro" id="IPR036942">
    <property type="entry name" value="Beta-barrel_TonB_sf"/>
</dbReference>
<dbReference type="InterPro" id="IPR039426">
    <property type="entry name" value="TonB-dep_rcpt-like"/>
</dbReference>
<keyword evidence="7 8" id="KW-0998">Cell outer membrane</keyword>
<evidence type="ECO:0000259" key="11">
    <source>
        <dbReference type="Pfam" id="PF00593"/>
    </source>
</evidence>
<keyword evidence="3 8" id="KW-1134">Transmembrane beta strand</keyword>
<dbReference type="Pfam" id="PF00593">
    <property type="entry name" value="TonB_dep_Rec_b-barrel"/>
    <property type="match status" value="1"/>
</dbReference>
<evidence type="ECO:0000256" key="7">
    <source>
        <dbReference type="ARBA" id="ARBA00023237"/>
    </source>
</evidence>
<dbReference type="Gene3D" id="2.170.130.10">
    <property type="entry name" value="TonB-dependent receptor, plug domain"/>
    <property type="match status" value="1"/>
</dbReference>
<dbReference type="InterPro" id="IPR037066">
    <property type="entry name" value="Plug_dom_sf"/>
</dbReference>
<dbReference type="SUPFAM" id="SSF56935">
    <property type="entry name" value="Porins"/>
    <property type="match status" value="1"/>
</dbReference>
<name>A0A1G6YZB7_9GAMM</name>
<dbReference type="AlphaFoldDB" id="A0A1G6YZB7"/>
<feature type="domain" description="TonB-dependent receptor-like beta-barrel" evidence="11">
    <location>
        <begin position="229"/>
        <end position="648"/>
    </location>
</feature>
<dbReference type="GO" id="GO:0015344">
    <property type="term" value="F:siderophore uptake transmembrane transporter activity"/>
    <property type="evidence" value="ECO:0007669"/>
    <property type="project" value="TreeGrafter"/>
</dbReference>
<feature type="signal peptide" evidence="10">
    <location>
        <begin position="1"/>
        <end position="22"/>
    </location>
</feature>
<dbReference type="GO" id="GO:0009279">
    <property type="term" value="C:cell outer membrane"/>
    <property type="evidence" value="ECO:0007669"/>
    <property type="project" value="UniProtKB-SubCell"/>
</dbReference>
<dbReference type="InterPro" id="IPR012910">
    <property type="entry name" value="Plug_dom"/>
</dbReference>
<dbReference type="STRING" id="265719.SAMN04488509_11175"/>
<keyword evidence="10" id="KW-0732">Signal</keyword>
<evidence type="ECO:0000313" key="13">
    <source>
        <dbReference type="EMBL" id="SDD94985.1"/>
    </source>
</evidence>
<keyword evidence="14" id="KW-1185">Reference proteome</keyword>
<evidence type="ECO:0000259" key="12">
    <source>
        <dbReference type="Pfam" id="PF07715"/>
    </source>
</evidence>
<dbReference type="Pfam" id="PF07715">
    <property type="entry name" value="Plug"/>
    <property type="match status" value="1"/>
</dbReference>
<dbReference type="InterPro" id="IPR000531">
    <property type="entry name" value="Beta-barrel_TonB"/>
</dbReference>
<evidence type="ECO:0000256" key="5">
    <source>
        <dbReference type="ARBA" id="ARBA00023077"/>
    </source>
</evidence>
<proteinExistence type="inferred from homology"/>
<keyword evidence="2 8" id="KW-0813">Transport</keyword>
<comment type="similarity">
    <text evidence="8 9">Belongs to the TonB-dependent receptor family.</text>
</comment>
<dbReference type="Gene3D" id="2.40.170.20">
    <property type="entry name" value="TonB-dependent receptor, beta-barrel domain"/>
    <property type="match status" value="1"/>
</dbReference>
<keyword evidence="5 9" id="KW-0798">TonB box</keyword>
<sequence length="687" mass="74002">MSPSPRLLAAAVALAMLPAAFADASQRTRLPNVVVLGALPPSPAEPALDRDALSQGAAADLAEVLRGISGLAASRMGGHGLEPSIRGQSQGQINVRLDGMELHGACPNRMDPPTAFAQPSAIDRVTVQKGVQSLRNGPGGSGGAILIERRLPWEAQGLEGRIALNAGDNAEFWQAAADVGGARGGTAWRVLASREDRESYEDGAGSAVRSALARDAVSLLLGQTWSEAQRSELNLDYNDTRDVLYAGAGMDAPKDRLGAWKLAHYAKLGGASLRASAWSAEVDHVMDNFSLRQQTGMFMRVPASADSSGLELAAEFAIAGWNLEIGLQQAKLERLAIRSAGMNPDTLTMRNALLWPQAELQRRGLFIEAQGPLSADTQLTAGLRLDRFDADALRAGERVNMSIAAPADFYRSYYGVSATGFEDDGLGALLRFDHALNARLQLFAGLSRSVRAADSTERYIASTSGAGPARWIGNPQLANELHQQFDAGLIWQSEAARYSLVAYLDRVDDYILRDRARGQPGLVLADGASVYRNVDAELHGAEFEAEWTLDSGLRIDAQLDYVRGENRSDGRALAQIAPLSVALGVRQSTSLGEFSARLRGADRQDRVDASTETGSGLDARRTPGWAVLDLGWTLERGAQRLRIGLDNVFDRAYAEHLNRANQDPFNPTPVQVNEPGRSLRLGWEYRF</sequence>
<keyword evidence="6 8" id="KW-0472">Membrane</keyword>
<feature type="chain" id="PRO_5011649143" evidence="10">
    <location>
        <begin position="23"/>
        <end position="687"/>
    </location>
</feature>
<dbReference type="RefSeq" id="WP_091244385.1">
    <property type="nucleotide sequence ID" value="NZ_FNAG01000011.1"/>
</dbReference>
<reference evidence="13 14" key="1">
    <citation type="submission" date="2016-10" db="EMBL/GenBank/DDBJ databases">
        <authorList>
            <person name="de Groot N.N."/>
        </authorList>
    </citation>
    <scope>NUCLEOTIDE SEQUENCE [LARGE SCALE GENOMIC DNA]</scope>
    <source>
        <strain evidence="13 14">DSM 16957</strain>
    </source>
</reference>
<evidence type="ECO:0000313" key="14">
    <source>
        <dbReference type="Proteomes" id="UP000199603"/>
    </source>
</evidence>
<dbReference type="PROSITE" id="PS52016">
    <property type="entry name" value="TONB_DEPENDENT_REC_3"/>
    <property type="match status" value="1"/>
</dbReference>
<evidence type="ECO:0000256" key="8">
    <source>
        <dbReference type="PROSITE-ProRule" id="PRU01360"/>
    </source>
</evidence>
<feature type="domain" description="TonB-dependent receptor plug" evidence="12">
    <location>
        <begin position="48"/>
        <end position="144"/>
    </location>
</feature>
<dbReference type="PANTHER" id="PTHR30069">
    <property type="entry name" value="TONB-DEPENDENT OUTER MEMBRANE RECEPTOR"/>
    <property type="match status" value="1"/>
</dbReference>
<evidence type="ECO:0000256" key="3">
    <source>
        <dbReference type="ARBA" id="ARBA00022452"/>
    </source>
</evidence>
<gene>
    <name evidence="13" type="ORF">SAMN04488509_11175</name>
</gene>
<dbReference type="Proteomes" id="UP000199603">
    <property type="component" value="Unassembled WGS sequence"/>
</dbReference>
<evidence type="ECO:0000256" key="6">
    <source>
        <dbReference type="ARBA" id="ARBA00023136"/>
    </source>
</evidence>
<dbReference type="PANTHER" id="PTHR30069:SF49">
    <property type="entry name" value="OUTER MEMBRANE PROTEIN C"/>
    <property type="match status" value="1"/>
</dbReference>
<accession>A0A1G6YZB7</accession>
<comment type="subcellular location">
    <subcellularLocation>
        <location evidence="1 8">Cell outer membrane</location>
        <topology evidence="1 8">Multi-pass membrane protein</topology>
    </subcellularLocation>
</comment>
<evidence type="ECO:0000256" key="2">
    <source>
        <dbReference type="ARBA" id="ARBA00022448"/>
    </source>
</evidence>
<dbReference type="GO" id="GO:0044718">
    <property type="term" value="P:siderophore transmembrane transport"/>
    <property type="evidence" value="ECO:0007669"/>
    <property type="project" value="TreeGrafter"/>
</dbReference>
<protein>
    <submittedName>
        <fullName evidence="13">Iron complex outermembrane recepter protein</fullName>
    </submittedName>
</protein>
<organism evidence="13 14">
    <name type="scientific">Aquimonas voraii</name>
    <dbReference type="NCBI Taxonomy" id="265719"/>
    <lineage>
        <taxon>Bacteria</taxon>
        <taxon>Pseudomonadati</taxon>
        <taxon>Pseudomonadota</taxon>
        <taxon>Gammaproteobacteria</taxon>
        <taxon>Lysobacterales</taxon>
        <taxon>Lysobacteraceae</taxon>
        <taxon>Aquimonas</taxon>
    </lineage>
</organism>
<evidence type="ECO:0000256" key="10">
    <source>
        <dbReference type="SAM" id="SignalP"/>
    </source>
</evidence>
<evidence type="ECO:0000256" key="1">
    <source>
        <dbReference type="ARBA" id="ARBA00004571"/>
    </source>
</evidence>
<dbReference type="EMBL" id="FNAG01000011">
    <property type="protein sequence ID" value="SDD94985.1"/>
    <property type="molecule type" value="Genomic_DNA"/>
</dbReference>
<dbReference type="CDD" id="cd01347">
    <property type="entry name" value="ligand_gated_channel"/>
    <property type="match status" value="1"/>
</dbReference>